<dbReference type="AlphaFoldDB" id="A0A2A9P398"/>
<organism evidence="1 2">
    <name type="scientific">Ophiocordyceps unilateralis</name>
    <name type="common">Zombie-ant fungus</name>
    <name type="synonym">Torrubia unilateralis</name>
    <dbReference type="NCBI Taxonomy" id="268505"/>
    <lineage>
        <taxon>Eukaryota</taxon>
        <taxon>Fungi</taxon>
        <taxon>Dikarya</taxon>
        <taxon>Ascomycota</taxon>
        <taxon>Pezizomycotina</taxon>
        <taxon>Sordariomycetes</taxon>
        <taxon>Hypocreomycetidae</taxon>
        <taxon>Hypocreales</taxon>
        <taxon>Ophiocordycipitaceae</taxon>
        <taxon>Ophiocordyceps</taxon>
    </lineage>
</organism>
<reference evidence="1 2" key="2">
    <citation type="journal article" date="2017" name="Sci. Rep.">
        <title>Ant-infecting Ophiocordyceps genomes reveal a high diversity of potential behavioral manipulation genes and a possible major role for enterotoxins.</title>
        <authorList>
            <person name="de Bekker C."/>
            <person name="Ohm R.A."/>
            <person name="Evans H.C."/>
            <person name="Brachmann A."/>
            <person name="Hughes D.P."/>
        </authorList>
    </citation>
    <scope>NUCLEOTIDE SEQUENCE [LARGE SCALE GENOMIC DNA]</scope>
    <source>
        <strain evidence="1 2">SC16a</strain>
    </source>
</reference>
<reference evidence="1 2" key="1">
    <citation type="journal article" date="2015" name="BMC Genomics">
        <title>Gene expression during zombie ant biting behavior reflects the complexity underlying fungal parasitic behavioral manipulation.</title>
        <authorList>
            <person name="de Bekker C."/>
            <person name="Ohm R.A."/>
            <person name="Loreto R.G."/>
            <person name="Sebastian A."/>
            <person name="Albert I."/>
            <person name="Merrow M."/>
            <person name="Brachmann A."/>
            <person name="Hughes D.P."/>
        </authorList>
    </citation>
    <scope>NUCLEOTIDE SEQUENCE [LARGE SCALE GENOMIC DNA]</scope>
    <source>
        <strain evidence="1 2">SC16a</strain>
    </source>
</reference>
<name>A0A2A9P398_OPHUN</name>
<evidence type="ECO:0000313" key="1">
    <source>
        <dbReference type="EMBL" id="PFH55461.1"/>
    </source>
</evidence>
<protein>
    <submittedName>
        <fullName evidence="1">Uncharacterized protein</fullName>
    </submittedName>
</protein>
<accession>A0A2A9P398</accession>
<keyword evidence="2" id="KW-1185">Reference proteome</keyword>
<sequence length="85" mass="9313">MKRSNCRVAIAGGDLPVPTSPSNTKKNDATAAAHINVSFQKPATYVRATPTTPSSHVTPKRIAKISRLIVRRRRRLASLPRLPQD</sequence>
<evidence type="ECO:0000313" key="2">
    <source>
        <dbReference type="Proteomes" id="UP000037136"/>
    </source>
</evidence>
<proteinExistence type="predicted"/>
<dbReference type="Proteomes" id="UP000037136">
    <property type="component" value="Unassembled WGS sequence"/>
</dbReference>
<comment type="caution">
    <text evidence="1">The sequence shown here is derived from an EMBL/GenBank/DDBJ whole genome shotgun (WGS) entry which is preliminary data.</text>
</comment>
<dbReference type="EMBL" id="LAZP02000905">
    <property type="protein sequence ID" value="PFH55461.1"/>
    <property type="molecule type" value="Genomic_DNA"/>
</dbReference>
<gene>
    <name evidence="1" type="ORF">XA68_18272</name>
</gene>